<evidence type="ECO:0000313" key="3">
    <source>
        <dbReference type="Proteomes" id="UP000011939"/>
    </source>
</evidence>
<reference evidence="2 3" key="1">
    <citation type="journal article" date="2013" name="Genome Announc.">
        <title>Genome Sequence of Campylobacter showae UNSWCD, Isolated from a Patient with Crohn's Disease.</title>
        <authorList>
            <person name="Tay A.P."/>
            <person name="Kaakoush N.O."/>
            <person name="Deshpande N.P."/>
            <person name="Chen Z."/>
            <person name="Mitchell H."/>
            <person name="Wilkins M.R."/>
        </authorList>
    </citation>
    <scope>NUCLEOTIDE SEQUENCE [LARGE SCALE GENOMIC DNA]</scope>
    <source>
        <strain evidence="2 3">CSUNSWCD</strain>
    </source>
</reference>
<feature type="transmembrane region" description="Helical" evidence="1">
    <location>
        <begin position="12"/>
        <end position="35"/>
    </location>
</feature>
<comment type="caution">
    <text evidence="2">The sequence shown here is derived from an EMBL/GenBank/DDBJ whole genome shotgun (WGS) entry which is preliminary data.</text>
</comment>
<sequence length="37" mass="4442">MRFMRSMSKFYLRYFTSNLSLNLALASFLLVKFAVKF</sequence>
<keyword evidence="1" id="KW-0472">Membrane</keyword>
<evidence type="ECO:0000256" key="1">
    <source>
        <dbReference type="SAM" id="Phobius"/>
    </source>
</evidence>
<name>M5ILX2_9BACT</name>
<gene>
    <name evidence="2" type="ORF">CSUNSWCD_190</name>
</gene>
<dbReference type="AlphaFoldDB" id="M5ILX2"/>
<dbReference type="Proteomes" id="UP000011939">
    <property type="component" value="Unassembled WGS sequence"/>
</dbReference>
<protein>
    <submittedName>
        <fullName evidence="2">Uncharacterized protein</fullName>
    </submittedName>
</protein>
<proteinExistence type="predicted"/>
<accession>M5ILX2</accession>
<keyword evidence="1" id="KW-0812">Transmembrane</keyword>
<organism evidence="2 3">
    <name type="scientific">Campylobacter showae CSUNSWCD</name>
    <dbReference type="NCBI Taxonomy" id="1244083"/>
    <lineage>
        <taxon>Bacteria</taxon>
        <taxon>Pseudomonadati</taxon>
        <taxon>Campylobacterota</taxon>
        <taxon>Epsilonproteobacteria</taxon>
        <taxon>Campylobacterales</taxon>
        <taxon>Campylobacteraceae</taxon>
        <taxon>Campylobacter</taxon>
    </lineage>
</organism>
<dbReference type="STRING" id="1244083.CSUNSWCD_190"/>
<keyword evidence="1" id="KW-1133">Transmembrane helix</keyword>
<dbReference type="EMBL" id="AMZQ01000001">
    <property type="protein sequence ID" value="EKU12250.1"/>
    <property type="molecule type" value="Genomic_DNA"/>
</dbReference>
<evidence type="ECO:0000313" key="2">
    <source>
        <dbReference type="EMBL" id="EKU12250.1"/>
    </source>
</evidence>
<dbReference type="PATRIC" id="fig|1244083.3.peg.195"/>